<feature type="compositionally biased region" description="Basic and acidic residues" evidence="1">
    <location>
        <begin position="288"/>
        <end position="297"/>
    </location>
</feature>
<dbReference type="EMBL" id="JARIHO010000145">
    <property type="protein sequence ID" value="KAJ7301031.1"/>
    <property type="molecule type" value="Genomic_DNA"/>
</dbReference>
<evidence type="ECO:0000313" key="3">
    <source>
        <dbReference type="Proteomes" id="UP001218218"/>
    </source>
</evidence>
<evidence type="ECO:0000256" key="1">
    <source>
        <dbReference type="SAM" id="MobiDB-lite"/>
    </source>
</evidence>
<gene>
    <name evidence="2" type="ORF">DFH08DRAFT_996379</name>
</gene>
<proteinExistence type="predicted"/>
<name>A0AAD6YXB0_9AGAR</name>
<keyword evidence="3" id="KW-1185">Reference proteome</keyword>
<evidence type="ECO:0000313" key="2">
    <source>
        <dbReference type="EMBL" id="KAJ7301031.1"/>
    </source>
</evidence>
<feature type="region of interest" description="Disordered" evidence="1">
    <location>
        <begin position="280"/>
        <end position="319"/>
    </location>
</feature>
<organism evidence="2 3">
    <name type="scientific">Mycena albidolilacea</name>
    <dbReference type="NCBI Taxonomy" id="1033008"/>
    <lineage>
        <taxon>Eukaryota</taxon>
        <taxon>Fungi</taxon>
        <taxon>Dikarya</taxon>
        <taxon>Basidiomycota</taxon>
        <taxon>Agaricomycotina</taxon>
        <taxon>Agaricomycetes</taxon>
        <taxon>Agaricomycetidae</taxon>
        <taxon>Agaricales</taxon>
        <taxon>Marasmiineae</taxon>
        <taxon>Mycenaceae</taxon>
        <taxon>Mycena</taxon>
    </lineage>
</organism>
<comment type="caution">
    <text evidence="2">The sequence shown here is derived from an EMBL/GenBank/DDBJ whole genome shotgun (WGS) entry which is preliminary data.</text>
</comment>
<accession>A0AAD6YXB0</accession>
<dbReference type="AlphaFoldDB" id="A0AAD6YXB0"/>
<reference evidence="2" key="1">
    <citation type="submission" date="2023-03" db="EMBL/GenBank/DDBJ databases">
        <title>Massive genome expansion in bonnet fungi (Mycena s.s.) driven by repeated elements and novel gene families across ecological guilds.</title>
        <authorList>
            <consortium name="Lawrence Berkeley National Laboratory"/>
            <person name="Harder C.B."/>
            <person name="Miyauchi S."/>
            <person name="Viragh M."/>
            <person name="Kuo A."/>
            <person name="Thoen E."/>
            <person name="Andreopoulos B."/>
            <person name="Lu D."/>
            <person name="Skrede I."/>
            <person name="Drula E."/>
            <person name="Henrissat B."/>
            <person name="Morin E."/>
            <person name="Kohler A."/>
            <person name="Barry K."/>
            <person name="LaButti K."/>
            <person name="Morin E."/>
            <person name="Salamov A."/>
            <person name="Lipzen A."/>
            <person name="Mereny Z."/>
            <person name="Hegedus B."/>
            <person name="Baldrian P."/>
            <person name="Stursova M."/>
            <person name="Weitz H."/>
            <person name="Taylor A."/>
            <person name="Grigoriev I.V."/>
            <person name="Nagy L.G."/>
            <person name="Martin F."/>
            <person name="Kauserud H."/>
        </authorList>
    </citation>
    <scope>NUCLEOTIDE SEQUENCE</scope>
    <source>
        <strain evidence="2">CBHHK002</strain>
    </source>
</reference>
<protein>
    <submittedName>
        <fullName evidence="2">Uncharacterized protein</fullName>
    </submittedName>
</protein>
<dbReference type="Proteomes" id="UP001218218">
    <property type="component" value="Unassembled WGS sequence"/>
</dbReference>
<sequence>MSAPVTFSHASVIDLVLQRNEWAELAHSNPEQLLNILLAALDTSNSPSLTDPSVEEAFKFHLEYLTPAPSSSVPNSTNGAPTHTIPSLYSILKTFWLPSSPSYFALATSATSTYTPSPYRFLYWDPQPLVLNGIACPACTAPLANCGCIRSGPFTIHDLAGPFFVIGCTYVCTANSAHVYASTDAAVRRTLPAVLNHDFSVHLVGGDNGVGPDVWNWQARGVSRALWNLVLGALHAGLARDMILQLVRGVQHGVPEAVGVSDENGAAEKDVNTNTDTALIEEDESEEESAKGFERNDVLLPASPALDSTNGSTGDPAAASANQIFNDTWTANSIIASLDIRNPPDYVLYSNNPITVSHGAVSNVVSYNPAQYTQLPTLNKEPHPFEAEIDVGGSRTDVSDAATGSMARPPAKNTGSPRYCCKCGLQTCKGKDGYNFCTNEGLQQR</sequence>